<dbReference type="InterPro" id="IPR050834">
    <property type="entry name" value="Glycosyltransf_2"/>
</dbReference>
<dbReference type="PANTHER" id="PTHR43685">
    <property type="entry name" value="GLYCOSYLTRANSFERASE"/>
    <property type="match status" value="1"/>
</dbReference>
<dbReference type="GO" id="GO:0016740">
    <property type="term" value="F:transferase activity"/>
    <property type="evidence" value="ECO:0007669"/>
    <property type="project" value="UniProtKB-KW"/>
</dbReference>
<evidence type="ECO:0000259" key="1">
    <source>
        <dbReference type="Pfam" id="PF00535"/>
    </source>
</evidence>
<feature type="domain" description="Glycosyltransferase 2-like" evidence="1">
    <location>
        <begin position="7"/>
        <end position="173"/>
    </location>
</feature>
<sequence>MSQPLVSIIVVSYNHARFITENLDSIKAQSYGNIELIVADDASQDNSIATFDKWLAENDVSAKKNYHKINTGLTTMVNECLKMAKGEYVKLIAADDFLHINYIERCVDSLIKTNMKAVITNAFAVDKESQIISDAYFDIPSYGSQSEMAEILMHYNFVPGSTLFLAKDVFEKVGHYAHDTILEDYNFALRMAKAELIIGVIRNSLIYYRRHENNLTVTKIERLQVERIKEQILFDESGSYSGIVSTNILREIVVGNSSLPLIRSLYQNYRGRDKRAMIGLRYPKLYRLLFRLKNKLSSK</sequence>
<dbReference type="RefSeq" id="WP_133640102.1">
    <property type="nucleotide sequence ID" value="NZ_SNZV01000004.1"/>
</dbReference>
<dbReference type="Proteomes" id="UP000294752">
    <property type="component" value="Unassembled WGS sequence"/>
</dbReference>
<dbReference type="Gene3D" id="3.90.550.10">
    <property type="entry name" value="Spore Coat Polysaccharide Biosynthesis Protein SpsA, Chain A"/>
    <property type="match status" value="1"/>
</dbReference>
<dbReference type="PANTHER" id="PTHR43685:SF11">
    <property type="entry name" value="GLYCOSYLTRANSFERASE TAGX-RELATED"/>
    <property type="match status" value="1"/>
</dbReference>
<dbReference type="InterPro" id="IPR029044">
    <property type="entry name" value="Nucleotide-diphossugar_trans"/>
</dbReference>
<dbReference type="OrthoDB" id="6638511at2"/>
<dbReference type="EMBL" id="SNZV01000004">
    <property type="protein sequence ID" value="TDS13784.1"/>
    <property type="molecule type" value="Genomic_DNA"/>
</dbReference>
<dbReference type="SUPFAM" id="SSF53448">
    <property type="entry name" value="Nucleotide-diphospho-sugar transferases"/>
    <property type="match status" value="1"/>
</dbReference>
<evidence type="ECO:0000313" key="3">
    <source>
        <dbReference type="Proteomes" id="UP000294752"/>
    </source>
</evidence>
<reference evidence="2 3" key="1">
    <citation type="submission" date="2019-03" db="EMBL/GenBank/DDBJ databases">
        <title>Genomic Encyclopedia of Type Strains, Phase III (KMG-III): the genomes of soil and plant-associated and newly described type strains.</title>
        <authorList>
            <person name="Whitman W."/>
        </authorList>
    </citation>
    <scope>NUCLEOTIDE SEQUENCE [LARGE SCALE GENOMIC DNA]</scope>
    <source>
        <strain evidence="2 3">CGMCC 1.12801</strain>
    </source>
</reference>
<name>A0A4R7D2H9_9SPHI</name>
<keyword evidence="3" id="KW-1185">Reference proteome</keyword>
<gene>
    <name evidence="2" type="ORF">B0I21_104110</name>
</gene>
<dbReference type="AlphaFoldDB" id="A0A4R7D2H9"/>
<proteinExistence type="predicted"/>
<comment type="caution">
    <text evidence="2">The sequence shown here is derived from an EMBL/GenBank/DDBJ whole genome shotgun (WGS) entry which is preliminary data.</text>
</comment>
<evidence type="ECO:0000313" key="2">
    <source>
        <dbReference type="EMBL" id="TDS13784.1"/>
    </source>
</evidence>
<dbReference type="InterPro" id="IPR001173">
    <property type="entry name" value="Glyco_trans_2-like"/>
</dbReference>
<dbReference type="Pfam" id="PF00535">
    <property type="entry name" value="Glycos_transf_2"/>
    <property type="match status" value="1"/>
</dbReference>
<protein>
    <submittedName>
        <fullName evidence="2">Glycosyl transferase family 2</fullName>
    </submittedName>
</protein>
<organism evidence="2 3">
    <name type="scientific">Sphingobacterium paludis</name>
    <dbReference type="NCBI Taxonomy" id="1476465"/>
    <lineage>
        <taxon>Bacteria</taxon>
        <taxon>Pseudomonadati</taxon>
        <taxon>Bacteroidota</taxon>
        <taxon>Sphingobacteriia</taxon>
        <taxon>Sphingobacteriales</taxon>
        <taxon>Sphingobacteriaceae</taxon>
        <taxon>Sphingobacterium</taxon>
    </lineage>
</organism>
<keyword evidence="2" id="KW-0808">Transferase</keyword>
<accession>A0A4R7D2H9</accession>